<evidence type="ECO:0000313" key="4">
    <source>
        <dbReference type="WBParaSite" id="HPBE_0002093401-mRNA-1"/>
    </source>
</evidence>
<dbReference type="AlphaFoldDB" id="A0A183GEY8"/>
<keyword evidence="3" id="KW-1185">Reference proteome</keyword>
<organism evidence="3 4">
    <name type="scientific">Heligmosomoides polygyrus</name>
    <name type="common">Parasitic roundworm</name>
    <dbReference type="NCBI Taxonomy" id="6339"/>
    <lineage>
        <taxon>Eukaryota</taxon>
        <taxon>Metazoa</taxon>
        <taxon>Ecdysozoa</taxon>
        <taxon>Nematoda</taxon>
        <taxon>Chromadorea</taxon>
        <taxon>Rhabditida</taxon>
        <taxon>Rhabditina</taxon>
        <taxon>Rhabditomorpha</taxon>
        <taxon>Strongyloidea</taxon>
        <taxon>Heligmosomidae</taxon>
        <taxon>Heligmosomoides</taxon>
    </lineage>
</organism>
<accession>A0A183GEY8</accession>
<dbReference type="EMBL" id="UZAH01032558">
    <property type="protein sequence ID" value="VDP22538.1"/>
    <property type="molecule type" value="Genomic_DNA"/>
</dbReference>
<reference evidence="4" key="2">
    <citation type="submission" date="2019-09" db="UniProtKB">
        <authorList>
            <consortium name="WormBaseParasite"/>
        </authorList>
    </citation>
    <scope>IDENTIFICATION</scope>
</reference>
<proteinExistence type="predicted"/>
<evidence type="ECO:0000256" key="1">
    <source>
        <dbReference type="SAM" id="Coils"/>
    </source>
</evidence>
<keyword evidence="1" id="KW-0175">Coiled coil</keyword>
<accession>A0A3P8CMY7</accession>
<feature type="coiled-coil region" evidence="1">
    <location>
        <begin position="89"/>
        <end position="116"/>
    </location>
</feature>
<evidence type="ECO:0000313" key="3">
    <source>
        <dbReference type="Proteomes" id="UP000050761"/>
    </source>
</evidence>
<gene>
    <name evidence="2" type="ORF">HPBE_LOCUS20933</name>
</gene>
<sequence>METSADTDEKGQQLKFQKRLDARSRLTSLDISRVELEKEQKSLSNAGQEVDAAEQMSVLSVLHVIFQLLPTVFLMSTFKGRDHGSTVMEKREQDRIEEIEKNVASLSKSLVERQKDVNMREAYQDIVEKLAEMVR</sequence>
<dbReference type="OrthoDB" id="5874388at2759"/>
<dbReference type="Proteomes" id="UP000050761">
    <property type="component" value="Unassembled WGS sequence"/>
</dbReference>
<evidence type="ECO:0000313" key="2">
    <source>
        <dbReference type="EMBL" id="VDP22538.1"/>
    </source>
</evidence>
<reference evidence="2 3" key="1">
    <citation type="submission" date="2018-11" db="EMBL/GenBank/DDBJ databases">
        <authorList>
            <consortium name="Pathogen Informatics"/>
        </authorList>
    </citation>
    <scope>NUCLEOTIDE SEQUENCE [LARGE SCALE GENOMIC DNA]</scope>
</reference>
<name>A0A183GEY8_HELPZ</name>
<dbReference type="WBParaSite" id="HPBE_0002093401-mRNA-1">
    <property type="protein sequence ID" value="HPBE_0002093401-mRNA-1"/>
    <property type="gene ID" value="HPBE_0002093401"/>
</dbReference>
<protein>
    <submittedName>
        <fullName evidence="4">Pinin_SDK_memA domain-containing protein</fullName>
    </submittedName>
</protein>